<proteinExistence type="predicted"/>
<feature type="region of interest" description="Disordered" evidence="1">
    <location>
        <begin position="18"/>
        <end position="58"/>
    </location>
</feature>
<comment type="caution">
    <text evidence="2">The sequence shown here is derived from an EMBL/GenBank/DDBJ whole genome shotgun (WGS) entry which is preliminary data.</text>
</comment>
<evidence type="ECO:0000313" key="2">
    <source>
        <dbReference type="EMBL" id="CAD7704751.1"/>
    </source>
</evidence>
<dbReference type="AlphaFoldDB" id="A0A8S1JIB8"/>
<accession>A0A8S1JIB8</accession>
<reference evidence="2" key="1">
    <citation type="submission" date="2020-12" db="EMBL/GenBank/DDBJ databases">
        <authorList>
            <person name="Iha C."/>
        </authorList>
    </citation>
    <scope>NUCLEOTIDE SEQUENCE</scope>
</reference>
<name>A0A8S1JIB8_9CHLO</name>
<feature type="compositionally biased region" description="Acidic residues" evidence="1">
    <location>
        <begin position="36"/>
        <end position="45"/>
    </location>
</feature>
<organism evidence="2 3">
    <name type="scientific">Ostreobium quekettii</name>
    <dbReference type="NCBI Taxonomy" id="121088"/>
    <lineage>
        <taxon>Eukaryota</taxon>
        <taxon>Viridiplantae</taxon>
        <taxon>Chlorophyta</taxon>
        <taxon>core chlorophytes</taxon>
        <taxon>Ulvophyceae</taxon>
        <taxon>TCBD clade</taxon>
        <taxon>Bryopsidales</taxon>
        <taxon>Ostreobineae</taxon>
        <taxon>Ostreobiaceae</taxon>
        <taxon>Ostreobium</taxon>
    </lineage>
</organism>
<evidence type="ECO:0000256" key="1">
    <source>
        <dbReference type="SAM" id="MobiDB-lite"/>
    </source>
</evidence>
<dbReference type="Proteomes" id="UP000708148">
    <property type="component" value="Unassembled WGS sequence"/>
</dbReference>
<feature type="compositionally biased region" description="Pro residues" evidence="1">
    <location>
        <begin position="76"/>
        <end position="93"/>
    </location>
</feature>
<keyword evidence="3" id="KW-1185">Reference proteome</keyword>
<dbReference type="EMBL" id="CAJHUC010002951">
    <property type="protein sequence ID" value="CAD7704751.1"/>
    <property type="molecule type" value="Genomic_DNA"/>
</dbReference>
<protein>
    <submittedName>
        <fullName evidence="2">Uncharacterized protein</fullName>
    </submittedName>
</protein>
<feature type="region of interest" description="Disordered" evidence="1">
    <location>
        <begin position="71"/>
        <end position="93"/>
    </location>
</feature>
<evidence type="ECO:0000313" key="3">
    <source>
        <dbReference type="Proteomes" id="UP000708148"/>
    </source>
</evidence>
<gene>
    <name evidence="2" type="ORF">OSTQU699_LOCUS10106</name>
</gene>
<sequence length="93" mass="9701">MDHTLPKTAAAFILAENGPTLTLEGTYSIPPGAGDEPAEEEEAPPDDQPPMPASPYYEGLGFACRTGCPFPSTDVPFPPIDAPKPPPISPAPE</sequence>